<dbReference type="Proteomes" id="UP000481621">
    <property type="component" value="Unassembled WGS sequence"/>
</dbReference>
<evidence type="ECO:0000313" key="5">
    <source>
        <dbReference type="Proteomes" id="UP000481621"/>
    </source>
</evidence>
<keyword evidence="5" id="KW-1185">Reference proteome</keyword>
<reference evidence="4" key="1">
    <citation type="submission" date="2020-02" db="EMBL/GenBank/DDBJ databases">
        <title>Bacillus sedimentmangrovi sp. nov., isolated from sediment of the mangrove ecosystem.</title>
        <authorList>
            <person name="Liu G."/>
        </authorList>
    </citation>
    <scope>NUCLEOTIDE SEQUENCE [LARGE SCALE GENOMIC DNA]</scope>
    <source>
        <strain evidence="4">SgZ-7</strain>
    </source>
</reference>
<proteinExistence type="predicted"/>
<dbReference type="GO" id="GO:0008652">
    <property type="term" value="P:amino acid biosynthetic process"/>
    <property type="evidence" value="ECO:0007669"/>
    <property type="project" value="UniProtKB-UniRule"/>
</dbReference>
<gene>
    <name evidence="4" type="primary">aroH</name>
    <name evidence="4" type="ORF">G4Z05_13390</name>
</gene>
<dbReference type="GO" id="GO:0009073">
    <property type="term" value="P:aromatic amino acid family biosynthetic process"/>
    <property type="evidence" value="ECO:0007669"/>
    <property type="project" value="UniProtKB-UniRule"/>
</dbReference>
<keyword evidence="3 4" id="KW-0413">Isomerase</keyword>
<protein>
    <recommendedName>
        <fullName evidence="1 3">chorismate mutase</fullName>
        <ecNumber evidence="1 3">5.4.99.5</ecNumber>
    </recommendedName>
</protein>
<comment type="catalytic activity">
    <reaction evidence="3">
        <text>chorismate = prephenate</text>
        <dbReference type="Rhea" id="RHEA:13897"/>
        <dbReference type="ChEBI" id="CHEBI:29748"/>
        <dbReference type="ChEBI" id="CHEBI:29934"/>
        <dbReference type="EC" id="5.4.99.5"/>
    </reaction>
</comment>
<name>A0A6B3TTK6_9BACI</name>
<dbReference type="AlphaFoldDB" id="A0A6B3TTK6"/>
<feature type="binding site" evidence="2">
    <location>
        <position position="89"/>
    </location>
    <ligand>
        <name>prephenate</name>
        <dbReference type="ChEBI" id="CHEBI:29934"/>
    </ligand>
</feature>
<comment type="caution">
    <text evidence="4">The sequence shown here is derived from an EMBL/GenBank/DDBJ whole genome shotgun (WGS) entry which is preliminary data.</text>
</comment>
<dbReference type="InterPro" id="IPR008243">
    <property type="entry name" value="Chorismate_mutase_AroH"/>
</dbReference>
<dbReference type="InterPro" id="IPR035959">
    <property type="entry name" value="RutC-like_sf"/>
</dbReference>
<dbReference type="Gene3D" id="3.30.1330.40">
    <property type="entry name" value="RutC-like"/>
    <property type="match status" value="1"/>
</dbReference>
<feature type="binding site" evidence="2">
    <location>
        <position position="107"/>
    </location>
    <ligand>
        <name>prephenate</name>
        <dbReference type="ChEBI" id="CHEBI:29934"/>
    </ligand>
</feature>
<dbReference type="Pfam" id="PF07736">
    <property type="entry name" value="CM_1"/>
    <property type="match status" value="1"/>
</dbReference>
<dbReference type="EMBL" id="JAAIUV010000024">
    <property type="protein sequence ID" value="NEX79850.1"/>
    <property type="molecule type" value="Genomic_DNA"/>
</dbReference>
<dbReference type="SUPFAM" id="SSF55298">
    <property type="entry name" value="YjgF-like"/>
    <property type="match status" value="1"/>
</dbReference>
<organism evidence="4 5">
    <name type="scientific">Neobacillus thermocopriae</name>
    <dbReference type="NCBI Taxonomy" id="1215031"/>
    <lineage>
        <taxon>Bacteria</taxon>
        <taxon>Bacillati</taxon>
        <taxon>Bacillota</taxon>
        <taxon>Bacilli</taxon>
        <taxon>Bacillales</taxon>
        <taxon>Bacillaceae</taxon>
        <taxon>Neobacillus</taxon>
    </lineage>
</organism>
<dbReference type="NCBIfam" id="TIGR01796">
    <property type="entry name" value="CM_mono_aroH"/>
    <property type="match status" value="1"/>
</dbReference>
<dbReference type="PIRSF" id="PIRSF005965">
    <property type="entry name" value="Chor_mut_AroH"/>
    <property type="match status" value="1"/>
</dbReference>
<dbReference type="GO" id="GO:0046417">
    <property type="term" value="P:chorismate metabolic process"/>
    <property type="evidence" value="ECO:0007669"/>
    <property type="project" value="TreeGrafter"/>
</dbReference>
<evidence type="ECO:0000256" key="1">
    <source>
        <dbReference type="NCBIfam" id="TIGR01796"/>
    </source>
</evidence>
<feature type="binding site" evidence="2">
    <location>
        <position position="6"/>
    </location>
    <ligand>
        <name>prephenate</name>
        <dbReference type="ChEBI" id="CHEBI:29934"/>
    </ligand>
</feature>
<evidence type="ECO:0000256" key="2">
    <source>
        <dbReference type="PIRSR" id="PIRSR005965-1"/>
    </source>
</evidence>
<dbReference type="EC" id="5.4.99.5" evidence="1 3"/>
<dbReference type="GO" id="GO:0004106">
    <property type="term" value="F:chorismate mutase activity"/>
    <property type="evidence" value="ECO:0007669"/>
    <property type="project" value="UniProtKB-UniRule"/>
</dbReference>
<dbReference type="CDD" id="cd02185">
    <property type="entry name" value="AroH"/>
    <property type="match status" value="1"/>
</dbReference>
<dbReference type="PANTHER" id="PTHR21164:SF0">
    <property type="entry name" value="CHORISMATE MUTASE AROH"/>
    <property type="match status" value="1"/>
</dbReference>
<accession>A0A6B3TTK6</accession>
<keyword evidence="2 3" id="KW-0028">Amino-acid biosynthesis</keyword>
<sequence length="137" mass="15338">MIRGVRGATTVSANTEEEILSAAQELLMKLIEVNHIHPDSVASVFISTTEDINAVFPAKVLRNFEGWTYVPVMCMREIPVPNSLPKCIRVMMHVNTNKPQNEIHHVYLKGAKVLRPDLGNVSDSDVSTEIKERDEGR</sequence>
<dbReference type="PANTHER" id="PTHR21164">
    <property type="entry name" value="CHORISMATE MUTASE"/>
    <property type="match status" value="1"/>
</dbReference>
<evidence type="ECO:0000256" key="3">
    <source>
        <dbReference type="PROSITE-ProRule" id="PRU00514"/>
    </source>
</evidence>
<dbReference type="RefSeq" id="WP_163252348.1">
    <property type="nucleotide sequence ID" value="NZ_JAAIUV010000024.1"/>
</dbReference>
<dbReference type="PROSITE" id="PS51167">
    <property type="entry name" value="CHORISMATE_MUT_1"/>
    <property type="match status" value="1"/>
</dbReference>
<evidence type="ECO:0000313" key="4">
    <source>
        <dbReference type="EMBL" id="NEX79850.1"/>
    </source>
</evidence>
<dbReference type="UniPathway" id="UPA00120">
    <property type="reaction ID" value="UER00203"/>
</dbReference>
<keyword evidence="2 3" id="KW-0057">Aromatic amino acid biosynthesis</keyword>